<organism evidence="9 10">
    <name type="scientific">Fulvivirga lutea</name>
    <dbReference type="NCBI Taxonomy" id="2810512"/>
    <lineage>
        <taxon>Bacteria</taxon>
        <taxon>Pseudomonadati</taxon>
        <taxon>Bacteroidota</taxon>
        <taxon>Cytophagia</taxon>
        <taxon>Cytophagales</taxon>
        <taxon>Fulvivirgaceae</taxon>
        <taxon>Fulvivirga</taxon>
    </lineage>
</organism>
<dbReference type="GO" id="GO:0005886">
    <property type="term" value="C:plasma membrane"/>
    <property type="evidence" value="ECO:0007669"/>
    <property type="project" value="UniProtKB-SubCell"/>
</dbReference>
<feature type="transmembrane region" description="Helical" evidence="6">
    <location>
        <begin position="423"/>
        <end position="443"/>
    </location>
</feature>
<dbReference type="EMBL" id="CP070608">
    <property type="protein sequence ID" value="QSE97990.1"/>
    <property type="molecule type" value="Genomic_DNA"/>
</dbReference>
<evidence type="ECO:0000313" key="10">
    <source>
        <dbReference type="Proteomes" id="UP000662783"/>
    </source>
</evidence>
<proteinExistence type="predicted"/>
<dbReference type="InterPro" id="IPR050250">
    <property type="entry name" value="Macrolide_Exporter_MacB"/>
</dbReference>
<evidence type="ECO:0000256" key="1">
    <source>
        <dbReference type="ARBA" id="ARBA00004651"/>
    </source>
</evidence>
<feature type="transmembrane region" description="Helical" evidence="6">
    <location>
        <begin position="669"/>
        <end position="689"/>
    </location>
</feature>
<evidence type="ECO:0000256" key="2">
    <source>
        <dbReference type="ARBA" id="ARBA00022475"/>
    </source>
</evidence>
<feature type="transmembrane region" description="Helical" evidence="6">
    <location>
        <begin position="21"/>
        <end position="41"/>
    </location>
</feature>
<accession>A0A975A192</accession>
<evidence type="ECO:0000256" key="3">
    <source>
        <dbReference type="ARBA" id="ARBA00022692"/>
    </source>
</evidence>
<dbReference type="RefSeq" id="WP_205722498.1">
    <property type="nucleotide sequence ID" value="NZ_CP070608.1"/>
</dbReference>
<dbReference type="InterPro" id="IPR003838">
    <property type="entry name" value="ABC3_permease_C"/>
</dbReference>
<keyword evidence="2" id="KW-1003">Cell membrane</keyword>
<dbReference type="AlphaFoldDB" id="A0A975A192"/>
<name>A0A975A192_9BACT</name>
<feature type="transmembrane region" description="Helical" evidence="6">
    <location>
        <begin position="751"/>
        <end position="775"/>
    </location>
</feature>
<protein>
    <submittedName>
        <fullName evidence="9">ABC transporter permease</fullName>
    </submittedName>
</protein>
<comment type="subcellular location">
    <subcellularLocation>
        <location evidence="1">Cell membrane</location>
        <topology evidence="1">Multi-pass membrane protein</topology>
    </subcellularLocation>
</comment>
<feature type="transmembrane region" description="Helical" evidence="6">
    <location>
        <begin position="376"/>
        <end position="402"/>
    </location>
</feature>
<dbReference type="GO" id="GO:0022857">
    <property type="term" value="F:transmembrane transporter activity"/>
    <property type="evidence" value="ECO:0007669"/>
    <property type="project" value="TreeGrafter"/>
</dbReference>
<feature type="domain" description="ABC3 transporter permease C-terminal" evidence="7">
    <location>
        <begin position="288"/>
        <end position="400"/>
    </location>
</feature>
<evidence type="ECO:0000259" key="7">
    <source>
        <dbReference type="Pfam" id="PF02687"/>
    </source>
</evidence>
<reference evidence="9" key="1">
    <citation type="submission" date="2021-02" db="EMBL/GenBank/DDBJ databases">
        <title>Fulvivirga sp. S481 isolated from sea water.</title>
        <authorList>
            <person name="Bae S.S."/>
            <person name="Baek K."/>
        </authorList>
    </citation>
    <scope>NUCLEOTIDE SEQUENCE</scope>
    <source>
        <strain evidence="9">S481</strain>
    </source>
</reference>
<sequence>MLKNYIKIAIRNLWRNRVFSAINIVGLTLGISVCLVIYLYVKTETSYDSFHENLENTYRLLRIGDLNGEKYLIGVTSGPFAHALANDFSQDIKQTTRAFVASSVISFGEKTLIEDKLAFADSNFLQTFSYPLKSGDPKTALSMPNSIILTQETAKRYFGDEDPINKVIRVDDKLDYVVTGIFDELPSKSHLDFNLVGNFTPLRDLGFMSDWWSNGLYTYVVLEEGSDRANLESQFPAFMDKYFGDDFTRMQNRTDITLQPLEDIYFQQEVRYDNVQHGDIQVVYIFSAIGIFIFIIACVNFMNLATAKSMQRAKEVGVRKTLGSSKTQLSIQFFTESISIALISVVLAFTITEITLPTLNSVFSLELEPDRNMLHVISIAVALTLVTGIVSGIYPAMVLSGFKPVEVLKGKGTSIKGGLNIRKALVILQFGISIFLIIFTLVVNKQLQFITNANLGFDKDEVVLLELNYNTINKHIDSFKEALISNAIVKDISISSGYPGGYHDTYAVKVEGLEDQPRFRTLFADENFITTYGLNIVAGRNFSKDRPSDFTDAVILNERAVNELGWTKEEAINKRMYLSFSDSTYRNVVGVVNDYYFGSFKTEIEPLVIQMSDTPSLMSIKLASGSNIREANNLIEAEWGKYVPFEPNYNYLDDTLDQLYENEQLQSRLFNFFAIISIFIASLGIFGLASYSATKRRKEVAVRKVMGATVFGISGLLAKEYLKLVIIANLIAWPVSYTLSNWWLADFVNRIDLGIGFFIVGMILALFIALMSVFFQSYTAAKTNPASILKEE</sequence>
<keyword evidence="4 6" id="KW-1133">Transmembrane helix</keyword>
<evidence type="ECO:0000256" key="5">
    <source>
        <dbReference type="ARBA" id="ARBA00023136"/>
    </source>
</evidence>
<evidence type="ECO:0000256" key="6">
    <source>
        <dbReference type="SAM" id="Phobius"/>
    </source>
</evidence>
<gene>
    <name evidence="9" type="ORF">JR347_02605</name>
</gene>
<dbReference type="InterPro" id="IPR025857">
    <property type="entry name" value="MacB_PCD"/>
</dbReference>
<keyword evidence="5 6" id="KW-0472">Membrane</keyword>
<keyword evidence="3 6" id="KW-0812">Transmembrane</keyword>
<keyword evidence="10" id="KW-1185">Reference proteome</keyword>
<feature type="transmembrane region" description="Helical" evidence="6">
    <location>
        <begin position="282"/>
        <end position="304"/>
    </location>
</feature>
<dbReference type="KEGG" id="fuv:JR347_02605"/>
<dbReference type="PANTHER" id="PTHR30572:SF18">
    <property type="entry name" value="ABC-TYPE MACROLIDE FAMILY EXPORT SYSTEM PERMEASE COMPONENT 2"/>
    <property type="match status" value="1"/>
</dbReference>
<dbReference type="Pfam" id="PF02687">
    <property type="entry name" value="FtsX"/>
    <property type="match status" value="2"/>
</dbReference>
<evidence type="ECO:0000259" key="8">
    <source>
        <dbReference type="Pfam" id="PF12704"/>
    </source>
</evidence>
<feature type="domain" description="MacB-like periplasmic core" evidence="8">
    <location>
        <begin position="20"/>
        <end position="235"/>
    </location>
</feature>
<evidence type="ECO:0000313" key="9">
    <source>
        <dbReference type="EMBL" id="QSE97990.1"/>
    </source>
</evidence>
<feature type="domain" description="ABC3 transporter permease C-terminal" evidence="7">
    <location>
        <begin position="671"/>
        <end position="785"/>
    </location>
</feature>
<dbReference type="Proteomes" id="UP000662783">
    <property type="component" value="Chromosome"/>
</dbReference>
<feature type="transmembrane region" description="Helical" evidence="6">
    <location>
        <begin position="333"/>
        <end position="356"/>
    </location>
</feature>
<evidence type="ECO:0000256" key="4">
    <source>
        <dbReference type="ARBA" id="ARBA00022989"/>
    </source>
</evidence>
<dbReference type="PANTHER" id="PTHR30572">
    <property type="entry name" value="MEMBRANE COMPONENT OF TRANSPORTER-RELATED"/>
    <property type="match status" value="1"/>
</dbReference>
<dbReference type="Pfam" id="PF12704">
    <property type="entry name" value="MacB_PCD"/>
    <property type="match status" value="1"/>
</dbReference>